<dbReference type="OrthoDB" id="9799672at2"/>
<reference evidence="1 2" key="1">
    <citation type="submission" date="2017-03" db="EMBL/GenBank/DDBJ databases">
        <authorList>
            <person name="Afonso C.L."/>
            <person name="Miller P.J."/>
            <person name="Scott M.A."/>
            <person name="Spackman E."/>
            <person name="Goraichik I."/>
            <person name="Dimitrov K.M."/>
            <person name="Suarez D.L."/>
            <person name="Swayne D.E."/>
        </authorList>
    </citation>
    <scope>NUCLEOTIDE SEQUENCE [LARGE SCALE GENOMIC DNA]</scope>
    <source>
        <strain evidence="1 2">CECT 7639</strain>
    </source>
</reference>
<evidence type="ECO:0008006" key="3">
    <source>
        <dbReference type="Google" id="ProtNLM"/>
    </source>
</evidence>
<dbReference type="Proteomes" id="UP000193077">
    <property type="component" value="Unassembled WGS sequence"/>
</dbReference>
<dbReference type="RefSeq" id="WP_085795159.1">
    <property type="nucleotide sequence ID" value="NZ_FWFO01000001.1"/>
</dbReference>
<dbReference type="InterPro" id="IPR029063">
    <property type="entry name" value="SAM-dependent_MTases_sf"/>
</dbReference>
<dbReference type="AlphaFoldDB" id="A0A1Y5S8B7"/>
<accession>A0A1Y5S8B7</accession>
<dbReference type="Pfam" id="PF13578">
    <property type="entry name" value="Methyltransf_24"/>
    <property type="match status" value="1"/>
</dbReference>
<organism evidence="1 2">
    <name type="scientific">Falsiruegeria litorea R37</name>
    <dbReference type="NCBI Taxonomy" id="1200284"/>
    <lineage>
        <taxon>Bacteria</taxon>
        <taxon>Pseudomonadati</taxon>
        <taxon>Pseudomonadota</taxon>
        <taxon>Alphaproteobacteria</taxon>
        <taxon>Rhodobacterales</taxon>
        <taxon>Roseobacteraceae</taxon>
        <taxon>Falsiruegeria</taxon>
    </lineage>
</organism>
<dbReference type="Gene3D" id="3.40.50.150">
    <property type="entry name" value="Vaccinia Virus protein VP39"/>
    <property type="match status" value="1"/>
</dbReference>
<proteinExistence type="predicted"/>
<evidence type="ECO:0000313" key="1">
    <source>
        <dbReference type="EMBL" id="SLN34429.1"/>
    </source>
</evidence>
<name>A0A1Y5S8B7_9RHOB</name>
<dbReference type="EMBL" id="FWFO01000001">
    <property type="protein sequence ID" value="SLN34429.1"/>
    <property type="molecule type" value="Genomic_DNA"/>
</dbReference>
<protein>
    <recommendedName>
        <fullName evidence="3">O-methyltransferase</fullName>
    </recommendedName>
</protein>
<dbReference type="SUPFAM" id="SSF53335">
    <property type="entry name" value="S-adenosyl-L-methionine-dependent methyltransferases"/>
    <property type="match status" value="1"/>
</dbReference>
<evidence type="ECO:0000313" key="2">
    <source>
        <dbReference type="Proteomes" id="UP000193077"/>
    </source>
</evidence>
<keyword evidence="2" id="KW-1185">Reference proteome</keyword>
<sequence>MSVVIKPLRVTNESRMAEVFERYSDEQDRFDTENVAIFEKIETAVYRTMNKGKLPLWSAYKRVRNYGVRIGDDPKRNVEEVRTQPDYCRFYSWLAAQLEPQAVLEFGSGFGVSGMYWLAGMKDAGGTLFSFEPNRLWTPIVRDNFAVVGGSYDLTEGTFEGSVDRVTEPVNIALIDGIHTRYFVRQQLTLVEGIAAKGAIVLIDGINFSKSMEKCWSEIQAREDFVGVWEIGARVGVVELPSTEAATGSAVSRFFAKVFGQKRT</sequence>
<gene>
    <name evidence="1" type="ORF">TRL7639_01566</name>
</gene>